<proteinExistence type="inferred from homology"/>
<protein>
    <recommendedName>
        <fullName evidence="4">DNA-directed RNA polymerase III subunit</fullName>
    </recommendedName>
</protein>
<keyword evidence="3 4" id="KW-0539">Nucleus</keyword>
<dbReference type="GO" id="GO:0006383">
    <property type="term" value="P:transcription by RNA polymerase III"/>
    <property type="evidence" value="ECO:0007669"/>
    <property type="project" value="UniProtKB-UniRule"/>
</dbReference>
<organism evidence="6">
    <name type="scientific">Phaffia rhodozyma</name>
    <name type="common">Yeast</name>
    <name type="synonym">Xanthophyllomyces dendrorhous</name>
    <dbReference type="NCBI Taxonomy" id="264483"/>
    <lineage>
        <taxon>Eukaryota</taxon>
        <taxon>Fungi</taxon>
        <taxon>Dikarya</taxon>
        <taxon>Basidiomycota</taxon>
        <taxon>Agaricomycotina</taxon>
        <taxon>Tremellomycetes</taxon>
        <taxon>Cystofilobasidiales</taxon>
        <taxon>Mrakiaceae</taxon>
        <taxon>Phaffia</taxon>
    </lineage>
</organism>
<comment type="subcellular location">
    <subcellularLocation>
        <location evidence="1 4">Nucleus</location>
    </subcellularLocation>
</comment>
<feature type="region of interest" description="Disordered" evidence="5">
    <location>
        <begin position="177"/>
        <end position="245"/>
    </location>
</feature>
<evidence type="ECO:0000256" key="1">
    <source>
        <dbReference type="ARBA" id="ARBA00004123"/>
    </source>
</evidence>
<feature type="compositionally biased region" description="Acidic residues" evidence="5">
    <location>
        <begin position="184"/>
        <end position="238"/>
    </location>
</feature>
<dbReference type="PANTHER" id="PTHR15367">
    <property type="entry name" value="DNA-DIRECTED RNA POLYMERASE III"/>
    <property type="match status" value="1"/>
</dbReference>
<dbReference type="EMBL" id="LN483157">
    <property type="protein sequence ID" value="CED83724.1"/>
    <property type="molecule type" value="Genomic_DNA"/>
</dbReference>
<reference evidence="6" key="1">
    <citation type="submission" date="2014-08" db="EMBL/GenBank/DDBJ databases">
        <authorList>
            <person name="Sharma Rahul"/>
            <person name="Thines Marco"/>
        </authorList>
    </citation>
    <scope>NUCLEOTIDE SEQUENCE</scope>
</reference>
<evidence type="ECO:0000256" key="4">
    <source>
        <dbReference type="PIRNR" id="PIRNR000777"/>
    </source>
</evidence>
<dbReference type="PIRSF" id="PIRSF000777">
    <property type="entry name" value="RNA_polIII_C31"/>
    <property type="match status" value="1"/>
</dbReference>
<evidence type="ECO:0000256" key="5">
    <source>
        <dbReference type="SAM" id="MobiDB-lite"/>
    </source>
</evidence>
<feature type="compositionally biased region" description="Gly residues" evidence="5">
    <location>
        <begin position="35"/>
        <end position="50"/>
    </location>
</feature>
<accession>A0A0F7SSV9</accession>
<dbReference type="GO" id="GO:0005666">
    <property type="term" value="C:RNA polymerase III complex"/>
    <property type="evidence" value="ECO:0007669"/>
    <property type="project" value="UniProtKB-UniRule"/>
</dbReference>
<dbReference type="AlphaFoldDB" id="A0A0F7SSV9"/>
<comment type="subunit">
    <text evidence="4">Component of the RNA polymerase III (Pol III) complex.</text>
</comment>
<comment type="similarity">
    <text evidence="2 4">Belongs to the eukaryotic RPC7 RNA polymerase subunit family.</text>
</comment>
<evidence type="ECO:0000313" key="6">
    <source>
        <dbReference type="EMBL" id="CED83724.1"/>
    </source>
</evidence>
<evidence type="ECO:0000256" key="3">
    <source>
        <dbReference type="ARBA" id="ARBA00023242"/>
    </source>
</evidence>
<name>A0A0F7SSV9_PHARH</name>
<sequence length="245" mass="26630">MLSHHQCSDPGSPNFPTGILQPVPLTEQSKMSFRGGRGGGRGGAGGRGGPGEGLNLMGMTYAEISSAGAGQSEELFPQYPHPFPTLPEPSLSERAMVNAQVRFGWDMSLSREYLKEPKKVDDIERYTDKYKPVQAKSTALQPSDYPPKEFFPQVLYESYFNPKSKLNVTKRAAKRKKLNLDDIVSGEDDDENAEGSDDGNGTGEEEDDYDVDEGDDDYGDNYFDNGEDEDGGGDDGGDADGGTFD</sequence>
<keyword evidence="6" id="KW-0240">DNA-directed RNA polymerase</keyword>
<keyword evidence="6" id="KW-0804">Transcription</keyword>
<dbReference type="PANTHER" id="PTHR15367:SF2">
    <property type="entry name" value="DNA-DIRECTED RNA POLYMERASE III SUBUNIT"/>
    <property type="match status" value="1"/>
</dbReference>
<feature type="region of interest" description="Disordered" evidence="5">
    <location>
        <begin position="1"/>
        <end position="50"/>
    </location>
</feature>
<comment type="function">
    <text evidence="4">DNA-dependent RNA polymerase catalyzes the transcription of DNA into RNA using the four ribonucleoside triphosphates as substrates. Specific peripheric component of RNA polymerase III which synthesizes small RNAs, such as 5S rRNA and tRNAs.</text>
</comment>
<dbReference type="InterPro" id="IPR024661">
    <property type="entry name" value="RNA_pol_III_Rpc31"/>
</dbReference>
<evidence type="ECO:0000256" key="2">
    <source>
        <dbReference type="ARBA" id="ARBA00008352"/>
    </source>
</evidence>